<evidence type="ECO:0000256" key="4">
    <source>
        <dbReference type="PIRSR" id="PIRSR002825-1"/>
    </source>
</evidence>
<dbReference type="SUPFAM" id="SSF53850">
    <property type="entry name" value="Periplasmic binding protein-like II"/>
    <property type="match status" value="1"/>
</dbReference>
<evidence type="ECO:0000256" key="5">
    <source>
        <dbReference type="SAM" id="MobiDB-lite"/>
    </source>
</evidence>
<keyword evidence="4" id="KW-0479">Metal-binding</keyword>
<evidence type="ECO:0000256" key="3">
    <source>
        <dbReference type="ARBA" id="ARBA00022729"/>
    </source>
</evidence>
<dbReference type="PIRSF" id="PIRSF002825">
    <property type="entry name" value="CfbpA"/>
    <property type="match status" value="1"/>
</dbReference>
<dbReference type="GO" id="GO:0006826">
    <property type="term" value="P:iron ion transport"/>
    <property type="evidence" value="ECO:0007669"/>
    <property type="project" value="UniProtKB-KW"/>
</dbReference>
<feature type="binding site" evidence="4">
    <location>
        <position position="256"/>
    </location>
    <ligand>
        <name>Fe cation</name>
        <dbReference type="ChEBI" id="CHEBI:24875"/>
    </ligand>
</feature>
<feature type="signal peptide" evidence="6">
    <location>
        <begin position="1"/>
        <end position="18"/>
    </location>
</feature>
<evidence type="ECO:0000313" key="8">
    <source>
        <dbReference type="Proteomes" id="UP000280935"/>
    </source>
</evidence>
<dbReference type="PROSITE" id="PS51318">
    <property type="entry name" value="TAT"/>
    <property type="match status" value="1"/>
</dbReference>
<comment type="similarity">
    <text evidence="1">Belongs to the bacterial solute-binding protein 1 family.</text>
</comment>
<feature type="chain" id="PRO_5039604399" evidence="6">
    <location>
        <begin position="19"/>
        <end position="368"/>
    </location>
</feature>
<dbReference type="AlphaFoldDB" id="A0A3P1WT11"/>
<keyword evidence="2" id="KW-0410">Iron transport</keyword>
<dbReference type="InterPro" id="IPR026045">
    <property type="entry name" value="Ferric-bd"/>
</dbReference>
<dbReference type="InterPro" id="IPR006311">
    <property type="entry name" value="TAT_signal"/>
</dbReference>
<sequence length="368" mass="38424">MRRRAFLTAGALGSLALAACGGSSQSSPSSSASAAGSSAPADAMSSVPADAMSSAPAGSGGKITLYSGRNEKLVGPLIEQIQQATGVEIEVHYAGTPEMAAKILTEGESSPADLFFSQDAGALGALGKAGLLAELPKATLDKVDGAYRDSKNLWVATSGRIRVLAVNPEVSPNAAAYKGIDEILVEENRGKIGYAPTNASFQSFVTGLRAAKGEAEAEAWLTKLKELEPKTYEKNTAVLEAVDSGEVGIGLINHYYWYKLKEEKGDAVKAQLVYLDPADPGALLNVAGVGLLASSKNAEAALKVIDYLLSTEGQTYFADQTAEYPVIQGVTSKFDLKPIDSSKPHGIDLNDLDSLEATQELLKKVGLI</sequence>
<name>A0A3P1WT11_9ACTN</name>
<reference evidence="7 8" key="1">
    <citation type="submission" date="2018-11" db="EMBL/GenBank/DDBJ databases">
        <title>Genomes From Bacteria Associated with the Canine Oral Cavity: a Test Case for Automated Genome-Based Taxonomic Assignment.</title>
        <authorList>
            <person name="Coil D.A."/>
            <person name="Jospin G."/>
            <person name="Darling A.E."/>
            <person name="Wallis C."/>
            <person name="Davis I.J."/>
            <person name="Harris S."/>
            <person name="Eisen J.A."/>
            <person name="Holcombe L.J."/>
            <person name="O'Flynn C."/>
        </authorList>
    </citation>
    <scope>NUCLEOTIDE SEQUENCE [LARGE SCALE GENOMIC DNA]</scope>
    <source>
        <strain evidence="7 8">OH2822_COT-296</strain>
    </source>
</reference>
<dbReference type="PROSITE" id="PS51257">
    <property type="entry name" value="PROKAR_LIPOPROTEIN"/>
    <property type="match status" value="1"/>
</dbReference>
<evidence type="ECO:0000256" key="6">
    <source>
        <dbReference type="SAM" id="SignalP"/>
    </source>
</evidence>
<proteinExistence type="inferred from homology"/>
<dbReference type="GO" id="GO:0030288">
    <property type="term" value="C:outer membrane-bounded periplasmic space"/>
    <property type="evidence" value="ECO:0007669"/>
    <property type="project" value="TreeGrafter"/>
</dbReference>
<dbReference type="InterPro" id="IPR006059">
    <property type="entry name" value="SBP"/>
</dbReference>
<evidence type="ECO:0000256" key="1">
    <source>
        <dbReference type="ARBA" id="ARBA00008520"/>
    </source>
</evidence>
<dbReference type="PANTHER" id="PTHR30006">
    <property type="entry name" value="THIAMINE-BINDING PERIPLASMIC PROTEIN-RELATED"/>
    <property type="match status" value="1"/>
</dbReference>
<comment type="caution">
    <text evidence="7">The sequence shown here is derived from an EMBL/GenBank/DDBJ whole genome shotgun (WGS) entry which is preliminary data.</text>
</comment>
<keyword evidence="2" id="KW-0813">Transport</keyword>
<dbReference type="RefSeq" id="WP_125229256.1">
    <property type="nucleotide sequence ID" value="NZ_RQYT01000066.1"/>
</dbReference>
<protein>
    <submittedName>
        <fullName evidence="7">Extracellular solute-binding protein</fullName>
    </submittedName>
</protein>
<accession>A0A3P1WT11</accession>
<dbReference type="Proteomes" id="UP000280935">
    <property type="component" value="Unassembled WGS sequence"/>
</dbReference>
<feature type="binding site" evidence="4">
    <location>
        <position position="255"/>
    </location>
    <ligand>
        <name>Fe cation</name>
        <dbReference type="ChEBI" id="CHEBI:24875"/>
    </ligand>
</feature>
<gene>
    <name evidence="7" type="ORF">EII35_14930</name>
</gene>
<dbReference type="OrthoDB" id="9769567at2"/>
<dbReference type="Gene3D" id="3.40.190.10">
    <property type="entry name" value="Periplasmic binding protein-like II"/>
    <property type="match status" value="2"/>
</dbReference>
<feature type="region of interest" description="Disordered" evidence="5">
    <location>
        <begin position="22"/>
        <end position="57"/>
    </location>
</feature>
<dbReference type="EMBL" id="RQYT01000066">
    <property type="protein sequence ID" value="RRD47593.1"/>
    <property type="molecule type" value="Genomic_DNA"/>
</dbReference>
<evidence type="ECO:0000256" key="2">
    <source>
        <dbReference type="ARBA" id="ARBA00022496"/>
    </source>
</evidence>
<keyword evidence="2" id="KW-0406">Ion transport</keyword>
<dbReference type="PANTHER" id="PTHR30006:SF15">
    <property type="entry name" value="IRON-UTILIZATION PERIPLASMIC PROTEIN"/>
    <property type="match status" value="1"/>
</dbReference>
<organism evidence="7 8">
    <name type="scientific">Arachnia propionica</name>
    <dbReference type="NCBI Taxonomy" id="1750"/>
    <lineage>
        <taxon>Bacteria</taxon>
        <taxon>Bacillati</taxon>
        <taxon>Actinomycetota</taxon>
        <taxon>Actinomycetes</taxon>
        <taxon>Propionibacteriales</taxon>
        <taxon>Propionibacteriaceae</taxon>
        <taxon>Arachnia</taxon>
    </lineage>
</organism>
<keyword evidence="3 6" id="KW-0732">Signal</keyword>
<feature type="compositionally biased region" description="Low complexity" evidence="5">
    <location>
        <begin position="22"/>
        <end position="46"/>
    </location>
</feature>
<evidence type="ECO:0000313" key="7">
    <source>
        <dbReference type="EMBL" id="RRD47593.1"/>
    </source>
</evidence>
<dbReference type="Pfam" id="PF13416">
    <property type="entry name" value="SBP_bac_8"/>
    <property type="match status" value="1"/>
</dbReference>
<dbReference type="GO" id="GO:0046872">
    <property type="term" value="F:metal ion binding"/>
    <property type="evidence" value="ECO:0007669"/>
    <property type="project" value="UniProtKB-KW"/>
</dbReference>
<keyword evidence="4" id="KW-0408">Iron</keyword>